<dbReference type="Pfam" id="PF02350">
    <property type="entry name" value="Epimerase_2"/>
    <property type="match status" value="1"/>
</dbReference>
<name>W9GMT0_9MICO</name>
<reference evidence="4" key="1">
    <citation type="submission" date="2013-08" db="EMBL/GenBank/DDBJ databases">
        <title>Intrasporangium oryzae NRRL B-24470.</title>
        <authorList>
            <person name="Liu H."/>
            <person name="Wang G."/>
        </authorList>
    </citation>
    <scope>NUCLEOTIDE SEQUENCE [LARGE SCALE GENOMIC DNA]</scope>
    <source>
        <strain evidence="4">Q5-1</strain>
    </source>
</reference>
<dbReference type="PANTHER" id="PTHR43174:SF1">
    <property type="entry name" value="UDP-N-ACETYLGLUCOSAMINE 2-EPIMERASE"/>
    <property type="match status" value="1"/>
</dbReference>
<organism evidence="3 4">
    <name type="scientific">Intrasporangium chromatireducens Q5-1</name>
    <dbReference type="NCBI Taxonomy" id="584657"/>
    <lineage>
        <taxon>Bacteria</taxon>
        <taxon>Bacillati</taxon>
        <taxon>Actinomycetota</taxon>
        <taxon>Actinomycetes</taxon>
        <taxon>Micrococcales</taxon>
        <taxon>Intrasporangiaceae</taxon>
        <taxon>Intrasporangium</taxon>
    </lineage>
</organism>
<comment type="similarity">
    <text evidence="1">Belongs to the UDP-N-acetylglucosamine 2-epimerase family.</text>
</comment>
<evidence type="ECO:0000313" key="3">
    <source>
        <dbReference type="EMBL" id="EWT07546.1"/>
    </source>
</evidence>
<keyword evidence="4" id="KW-1185">Reference proteome</keyword>
<dbReference type="EMBL" id="AWQS01000009">
    <property type="protein sequence ID" value="EWT07546.1"/>
    <property type="molecule type" value="Genomic_DNA"/>
</dbReference>
<dbReference type="NCBIfam" id="TIGR00236">
    <property type="entry name" value="wecB"/>
    <property type="match status" value="1"/>
</dbReference>
<dbReference type="AlphaFoldDB" id="W9GMT0"/>
<dbReference type="InterPro" id="IPR029767">
    <property type="entry name" value="WecB-like"/>
</dbReference>
<sequence>MKVLSVVGARPQFVKLAPIAAELERRGDEHVIVHTGQHYDVNMSDVFFSDLGIAAPDDHLAVGSDTHGRQTGAMLAAMDEVLERHQPDWVLVYGDTNSTIAGALAAVKSHIRVAHLEAGLRSFNRRMPEEHNRVMTDHAADLCLAPTEVAMAHLREEGLSDRSVLVGDVMTDVLYQVRDRVVGEEPAVPAQLASEPFRVATLHRAENTDDPHRLAAIIKALGSLPEPTLLLAHPRLRARAAEQGLDLAVGSLVVSDPLAYPQLVSAVMASIGVVTDSGGLQKEAFLLRVPCVTVRSETEWTETVDLGWNVLAEDPAQLPEAVLSLDPHATTAAPYGDGHAARRAIEAILAHGGSRACSR</sequence>
<dbReference type="InterPro" id="IPR003331">
    <property type="entry name" value="UDP_GlcNAc_Epimerase_2_dom"/>
</dbReference>
<dbReference type="PANTHER" id="PTHR43174">
    <property type="entry name" value="UDP-N-ACETYLGLUCOSAMINE 2-EPIMERASE"/>
    <property type="match status" value="1"/>
</dbReference>
<evidence type="ECO:0000313" key="4">
    <source>
        <dbReference type="Proteomes" id="UP000019494"/>
    </source>
</evidence>
<dbReference type="Proteomes" id="UP000019494">
    <property type="component" value="Unassembled WGS sequence"/>
</dbReference>
<evidence type="ECO:0000256" key="1">
    <source>
        <dbReference type="RuleBase" id="RU003513"/>
    </source>
</evidence>
<comment type="caution">
    <text evidence="3">The sequence shown here is derived from an EMBL/GenBank/DDBJ whole genome shotgun (WGS) entry which is preliminary data.</text>
</comment>
<accession>W9GMT0</accession>
<dbReference type="CDD" id="cd03786">
    <property type="entry name" value="GTB_UDP-GlcNAc_2-Epimerase"/>
    <property type="match status" value="1"/>
</dbReference>
<gene>
    <name evidence="3" type="ORF">N864_06485</name>
</gene>
<feature type="domain" description="UDP-N-acetylglucosamine 2-epimerase" evidence="2">
    <location>
        <begin position="22"/>
        <end position="348"/>
    </location>
</feature>
<proteinExistence type="inferred from homology"/>
<dbReference type="Gene3D" id="3.40.50.2000">
    <property type="entry name" value="Glycogen Phosphorylase B"/>
    <property type="match status" value="2"/>
</dbReference>
<dbReference type="SUPFAM" id="SSF53756">
    <property type="entry name" value="UDP-Glycosyltransferase/glycogen phosphorylase"/>
    <property type="match status" value="1"/>
</dbReference>
<dbReference type="PATRIC" id="fig|584657.3.peg.478"/>
<keyword evidence="1" id="KW-0413">Isomerase</keyword>
<protein>
    <submittedName>
        <fullName evidence="3">UDP-N-acetylglucosamine 2-epimerase</fullName>
    </submittedName>
</protein>
<evidence type="ECO:0000259" key="2">
    <source>
        <dbReference type="Pfam" id="PF02350"/>
    </source>
</evidence>
<dbReference type="GO" id="GO:0016853">
    <property type="term" value="F:isomerase activity"/>
    <property type="evidence" value="ECO:0007669"/>
    <property type="project" value="UniProtKB-KW"/>
</dbReference>